<evidence type="ECO:0000256" key="5">
    <source>
        <dbReference type="SAM" id="MobiDB-lite"/>
    </source>
</evidence>
<feature type="transmembrane region" description="Helical" evidence="6">
    <location>
        <begin position="115"/>
        <end position="136"/>
    </location>
</feature>
<dbReference type="InterPro" id="IPR013083">
    <property type="entry name" value="Znf_RING/FYVE/PHD"/>
</dbReference>
<dbReference type="InterPro" id="IPR018957">
    <property type="entry name" value="Znf_C3HC4_RING-type"/>
</dbReference>
<evidence type="ECO:0000313" key="8">
    <source>
        <dbReference type="EMBL" id="ORY91530.1"/>
    </source>
</evidence>
<feature type="region of interest" description="Disordered" evidence="5">
    <location>
        <begin position="270"/>
        <end position="316"/>
    </location>
</feature>
<keyword evidence="3" id="KW-0862">Zinc</keyword>
<feature type="compositionally biased region" description="Low complexity" evidence="5">
    <location>
        <begin position="281"/>
        <end position="299"/>
    </location>
</feature>
<keyword evidence="6" id="KW-0472">Membrane</keyword>
<feature type="region of interest" description="Disordered" evidence="5">
    <location>
        <begin position="428"/>
        <end position="450"/>
    </location>
</feature>
<dbReference type="OrthoDB" id="8062037at2759"/>
<gene>
    <name evidence="8" type="ORF">BCR35DRAFT_298712</name>
</gene>
<dbReference type="Gene3D" id="3.30.40.10">
    <property type="entry name" value="Zinc/RING finger domain, C3HC4 (zinc finger)"/>
    <property type="match status" value="1"/>
</dbReference>
<keyword evidence="2 4" id="KW-0863">Zinc-finger</keyword>
<feature type="domain" description="RING-type" evidence="7">
    <location>
        <begin position="367"/>
        <end position="421"/>
    </location>
</feature>
<name>A0A1Y2G406_9BASI</name>
<dbReference type="PROSITE" id="PS50089">
    <property type="entry name" value="ZF_RING_2"/>
    <property type="match status" value="1"/>
</dbReference>
<evidence type="ECO:0000256" key="4">
    <source>
        <dbReference type="PROSITE-ProRule" id="PRU00175"/>
    </source>
</evidence>
<evidence type="ECO:0000256" key="2">
    <source>
        <dbReference type="ARBA" id="ARBA00022771"/>
    </source>
</evidence>
<reference evidence="8 9" key="1">
    <citation type="submission" date="2016-07" db="EMBL/GenBank/DDBJ databases">
        <title>Pervasive Adenine N6-methylation of Active Genes in Fungi.</title>
        <authorList>
            <consortium name="DOE Joint Genome Institute"/>
            <person name="Mondo S.J."/>
            <person name="Dannebaum R.O."/>
            <person name="Kuo R.C."/>
            <person name="Labutti K."/>
            <person name="Haridas S."/>
            <person name="Kuo A."/>
            <person name="Salamov A."/>
            <person name="Ahrendt S.R."/>
            <person name="Lipzen A."/>
            <person name="Sullivan W."/>
            <person name="Andreopoulos W.B."/>
            <person name="Clum A."/>
            <person name="Lindquist E."/>
            <person name="Daum C."/>
            <person name="Ramamoorthy G.K."/>
            <person name="Gryganskyi A."/>
            <person name="Culley D."/>
            <person name="Magnuson J.K."/>
            <person name="James T.Y."/>
            <person name="O'Malley M.A."/>
            <person name="Stajich J.E."/>
            <person name="Spatafora J.W."/>
            <person name="Visel A."/>
            <person name="Grigoriev I.V."/>
        </authorList>
    </citation>
    <scope>NUCLEOTIDE SEQUENCE [LARGE SCALE GENOMIC DNA]</scope>
    <source>
        <strain evidence="8 9">62-1032</strain>
    </source>
</reference>
<dbReference type="UniPathway" id="UPA00143"/>
<dbReference type="PANTHER" id="PTHR46225">
    <property type="entry name" value="C3H4 TYPE ZINC FINGER PROTEIN"/>
    <property type="match status" value="1"/>
</dbReference>
<feature type="transmembrane region" description="Helical" evidence="6">
    <location>
        <begin position="174"/>
        <end position="192"/>
    </location>
</feature>
<dbReference type="STRING" id="106004.A0A1Y2G406"/>
<keyword evidence="1" id="KW-0479">Metal-binding</keyword>
<feature type="transmembrane region" description="Helical" evidence="6">
    <location>
        <begin position="212"/>
        <end position="238"/>
    </location>
</feature>
<dbReference type="AlphaFoldDB" id="A0A1Y2G406"/>
<dbReference type="InParanoid" id="A0A1Y2G406"/>
<keyword evidence="9" id="KW-1185">Reference proteome</keyword>
<keyword evidence="6" id="KW-0812">Transmembrane</keyword>
<feature type="compositionally biased region" description="Low complexity" evidence="5">
    <location>
        <begin position="438"/>
        <end position="450"/>
    </location>
</feature>
<comment type="caution">
    <text evidence="8">The sequence shown here is derived from an EMBL/GenBank/DDBJ whole genome shotgun (WGS) entry which is preliminary data.</text>
</comment>
<dbReference type="GO" id="GO:0016567">
    <property type="term" value="P:protein ubiquitination"/>
    <property type="evidence" value="ECO:0007669"/>
    <property type="project" value="UniProtKB-UniPathway"/>
</dbReference>
<dbReference type="SUPFAM" id="SSF57850">
    <property type="entry name" value="RING/U-box"/>
    <property type="match status" value="1"/>
</dbReference>
<evidence type="ECO:0000256" key="6">
    <source>
        <dbReference type="SAM" id="Phobius"/>
    </source>
</evidence>
<protein>
    <recommendedName>
        <fullName evidence="7">RING-type domain-containing protein</fullName>
    </recommendedName>
</protein>
<organism evidence="8 9">
    <name type="scientific">Leucosporidium creatinivorum</name>
    <dbReference type="NCBI Taxonomy" id="106004"/>
    <lineage>
        <taxon>Eukaryota</taxon>
        <taxon>Fungi</taxon>
        <taxon>Dikarya</taxon>
        <taxon>Basidiomycota</taxon>
        <taxon>Pucciniomycotina</taxon>
        <taxon>Microbotryomycetes</taxon>
        <taxon>Leucosporidiales</taxon>
        <taxon>Leucosporidium</taxon>
    </lineage>
</organism>
<proteinExistence type="predicted"/>
<sequence length="450" mass="48029">MEQSTSNVPSLSLPAPAALLTALPPSPAPSTLPAAESFPPVPQDRLANLQLQDDTFTPAMRVRLSLARRVLLAIQGGRRNKTLMLSMAVTFAQLIAWSVVLGLAGNDPCDKPLKLYLILTCVRLGLTLPFSFYSAIVPPRPHRRDPPERIAERELTRQIGSVELDRQIRRVGDLISIFSFIVFVLGNIWVATSHTCRATAPTLFNSALAALVLSWLWTSEVILIVLAVLLFLPFVLIGMRFFGVGTAKHEIGPLSQVEIDKIPQKIFVGSIPEPTATPPCSSSDGDSNKDSNAPTSTVTPAPPSPPSSTSPSQPPTRQFWRLWRLPSKKPSASSQGGLGAGGEGAGEFVALPKGMEAVLLPASQDACSICLMEYEVPPRLHDAGANEWEPEPLKMLPCKHAFHSPCLDSWLLVSGRCPLCQAPVVAKKKGRGGGGADVGSTAADGAAAQV</sequence>
<evidence type="ECO:0000256" key="3">
    <source>
        <dbReference type="ARBA" id="ARBA00022833"/>
    </source>
</evidence>
<dbReference type="SMART" id="SM00184">
    <property type="entry name" value="RING"/>
    <property type="match status" value="1"/>
</dbReference>
<accession>A0A1Y2G406</accession>
<dbReference type="GO" id="GO:0008270">
    <property type="term" value="F:zinc ion binding"/>
    <property type="evidence" value="ECO:0007669"/>
    <property type="project" value="UniProtKB-KW"/>
</dbReference>
<dbReference type="PANTHER" id="PTHR46225:SF19">
    <property type="entry name" value="RING-TYPE DOMAIN-CONTAINING PROTEIN"/>
    <property type="match status" value="1"/>
</dbReference>
<evidence type="ECO:0000313" key="9">
    <source>
        <dbReference type="Proteomes" id="UP000193467"/>
    </source>
</evidence>
<feature type="compositionally biased region" description="Pro residues" evidence="5">
    <location>
        <begin position="300"/>
        <end position="314"/>
    </location>
</feature>
<feature type="transmembrane region" description="Helical" evidence="6">
    <location>
        <begin position="83"/>
        <end position="103"/>
    </location>
</feature>
<dbReference type="Pfam" id="PF00097">
    <property type="entry name" value="zf-C3HC4"/>
    <property type="match status" value="1"/>
</dbReference>
<dbReference type="EMBL" id="MCGR01000002">
    <property type="protein sequence ID" value="ORY91530.1"/>
    <property type="molecule type" value="Genomic_DNA"/>
</dbReference>
<dbReference type="Proteomes" id="UP000193467">
    <property type="component" value="Unassembled WGS sequence"/>
</dbReference>
<keyword evidence="6" id="KW-1133">Transmembrane helix</keyword>
<evidence type="ECO:0000259" key="7">
    <source>
        <dbReference type="PROSITE" id="PS50089"/>
    </source>
</evidence>
<evidence type="ECO:0000256" key="1">
    <source>
        <dbReference type="ARBA" id="ARBA00022723"/>
    </source>
</evidence>
<dbReference type="InterPro" id="IPR001841">
    <property type="entry name" value="Znf_RING"/>
</dbReference>